<accession>A0A6J4JZP4</accession>
<reference evidence="2" key="1">
    <citation type="submission" date="2020-02" db="EMBL/GenBank/DDBJ databases">
        <authorList>
            <person name="Meier V. D."/>
        </authorList>
    </citation>
    <scope>NUCLEOTIDE SEQUENCE</scope>
    <source>
        <strain evidence="2">AVDCRST_MAG41</strain>
    </source>
</reference>
<dbReference type="EMBL" id="CADCTP010000424">
    <property type="protein sequence ID" value="CAA9291397.1"/>
    <property type="molecule type" value="Genomic_DNA"/>
</dbReference>
<evidence type="ECO:0000313" key="2">
    <source>
        <dbReference type="EMBL" id="CAA9291397.1"/>
    </source>
</evidence>
<gene>
    <name evidence="2" type="ORF">AVDCRST_MAG41-4393</name>
</gene>
<dbReference type="AlphaFoldDB" id="A0A6J4JZP4"/>
<name>A0A6J4JZP4_9ACTN</name>
<evidence type="ECO:0000256" key="1">
    <source>
        <dbReference type="SAM" id="MobiDB-lite"/>
    </source>
</evidence>
<feature type="non-terminal residue" evidence="2">
    <location>
        <position position="59"/>
    </location>
</feature>
<organism evidence="2">
    <name type="scientific">uncultured Mycobacteriales bacterium</name>
    <dbReference type="NCBI Taxonomy" id="581187"/>
    <lineage>
        <taxon>Bacteria</taxon>
        <taxon>Bacillati</taxon>
        <taxon>Actinomycetota</taxon>
        <taxon>Actinomycetes</taxon>
        <taxon>Mycobacteriales</taxon>
        <taxon>environmental samples</taxon>
    </lineage>
</organism>
<protein>
    <submittedName>
        <fullName evidence="2">Uncharacterized protein</fullName>
    </submittedName>
</protein>
<feature type="non-terminal residue" evidence="2">
    <location>
        <position position="1"/>
    </location>
</feature>
<sequence length="59" mass="5981">GPAGSRTPDRGGCWPGGPAPPTRPAGPAAGCCCWPTPTRAPASWRWPHSTSPPTLEGTC</sequence>
<feature type="region of interest" description="Disordered" evidence="1">
    <location>
        <begin position="1"/>
        <end position="59"/>
    </location>
</feature>
<proteinExistence type="predicted"/>